<keyword evidence="4" id="KW-1185">Reference proteome</keyword>
<dbReference type="InterPro" id="IPR006597">
    <property type="entry name" value="Sel1-like"/>
</dbReference>
<evidence type="ECO:0000256" key="2">
    <source>
        <dbReference type="SAM" id="MobiDB-lite"/>
    </source>
</evidence>
<feature type="compositionally biased region" description="Low complexity" evidence="2">
    <location>
        <begin position="447"/>
        <end position="460"/>
    </location>
</feature>
<evidence type="ECO:0000256" key="1">
    <source>
        <dbReference type="ARBA" id="ARBA00038101"/>
    </source>
</evidence>
<feature type="region of interest" description="Disordered" evidence="2">
    <location>
        <begin position="447"/>
        <end position="475"/>
    </location>
</feature>
<dbReference type="PANTHER" id="PTHR11102">
    <property type="entry name" value="SEL-1-LIKE PROTEIN"/>
    <property type="match status" value="1"/>
</dbReference>
<dbReference type="Gene3D" id="1.25.40.10">
    <property type="entry name" value="Tetratricopeptide repeat domain"/>
    <property type="match status" value="2"/>
</dbReference>
<reference evidence="3 4" key="1">
    <citation type="submission" date="2023-09" db="EMBL/GenBank/DDBJ databases">
        <title>Pangenome analysis of Batrachochytrium dendrobatidis and related Chytrids.</title>
        <authorList>
            <person name="Yacoub M.N."/>
            <person name="Stajich J.E."/>
            <person name="James T.Y."/>
        </authorList>
    </citation>
    <scope>NUCLEOTIDE SEQUENCE [LARGE SCALE GENOMIC DNA]</scope>
    <source>
        <strain evidence="3 4">JEL0888</strain>
    </source>
</reference>
<protein>
    <submittedName>
        <fullName evidence="3">Uncharacterized protein</fullName>
    </submittedName>
</protein>
<dbReference type="PANTHER" id="PTHR11102:SF160">
    <property type="entry name" value="ERAD-ASSOCIATED E3 UBIQUITIN-PROTEIN LIGASE COMPONENT HRD3"/>
    <property type="match status" value="1"/>
</dbReference>
<comment type="caution">
    <text evidence="3">The sequence shown here is derived from an EMBL/GenBank/DDBJ whole genome shotgun (WGS) entry which is preliminary data.</text>
</comment>
<dbReference type="InterPro" id="IPR050767">
    <property type="entry name" value="Sel1_AlgK"/>
</dbReference>
<dbReference type="InterPro" id="IPR011990">
    <property type="entry name" value="TPR-like_helical_dom_sf"/>
</dbReference>
<proteinExistence type="inferred from homology"/>
<evidence type="ECO:0000313" key="4">
    <source>
        <dbReference type="Proteomes" id="UP001527925"/>
    </source>
</evidence>
<dbReference type="Proteomes" id="UP001527925">
    <property type="component" value="Unassembled WGS sequence"/>
</dbReference>
<organism evidence="3 4">
    <name type="scientific">Polyrhizophydium stewartii</name>
    <dbReference type="NCBI Taxonomy" id="2732419"/>
    <lineage>
        <taxon>Eukaryota</taxon>
        <taxon>Fungi</taxon>
        <taxon>Fungi incertae sedis</taxon>
        <taxon>Chytridiomycota</taxon>
        <taxon>Chytridiomycota incertae sedis</taxon>
        <taxon>Chytridiomycetes</taxon>
        <taxon>Rhizophydiales</taxon>
        <taxon>Rhizophydiales incertae sedis</taxon>
        <taxon>Polyrhizophydium</taxon>
    </lineage>
</organism>
<accession>A0ABR4N1E9</accession>
<evidence type="ECO:0000313" key="3">
    <source>
        <dbReference type="EMBL" id="KAL2913293.1"/>
    </source>
</evidence>
<name>A0ABR4N1E9_9FUNG</name>
<dbReference type="SMART" id="SM00671">
    <property type="entry name" value="SEL1"/>
    <property type="match status" value="7"/>
</dbReference>
<dbReference type="SUPFAM" id="SSF81901">
    <property type="entry name" value="HCP-like"/>
    <property type="match status" value="1"/>
</dbReference>
<gene>
    <name evidence="3" type="ORF">HK105_207171</name>
</gene>
<sequence length="526" mass="56932">MDRRAAAPSLHAVVQLRLALHRLCAGHRRGVPALLFRSLRAGNAEAAALLGFCLEFGLTGLAPSHRVAERLYALAGLRGSGFAQTRLAFLKTHGRPDIKISLLEADRWRAACGERNAGAVAWLEQAANAGLAAAQYCLALCYYNGLATGHDSALAFEWCRRAAMQGLPAAQNVLGNLFIEGAGCEPDAAEGLAWYVRAAEQREAAAIYNIGTLFERGIAVEADFRQAFEWYMRAATYGSVNAQNVLGIFFEQGIGVDPHLGQAAQYYTKAALSGHAHAQYNLARCYHEGLGLPRNDFLALAWFERSALQKHVLSQLSTAIAYELGVGTAKSLAKAERFYHMAAAHGSAKAHRRLVPIVAQRMLVHAMVLLPARPAGASDGQAAGFCSLPAELRRMVLLHLDKHGVLSRQQKELIFKAAVEDAEVRRRRRRLAAQALARVQAHTYAHAHTQAQAQAQAQAHPHSKERLAAASRGAQSQSQARAAACVVERLRQEVADCIETACSCLSGRCQQIRHVIKALEGMVLAG</sequence>
<dbReference type="EMBL" id="JADGIZ020000048">
    <property type="protein sequence ID" value="KAL2913293.1"/>
    <property type="molecule type" value="Genomic_DNA"/>
</dbReference>
<dbReference type="Pfam" id="PF08238">
    <property type="entry name" value="Sel1"/>
    <property type="match status" value="8"/>
</dbReference>
<comment type="similarity">
    <text evidence="1">Belongs to the sel-1 family.</text>
</comment>